<gene>
    <name evidence="2" type="ORF">ACFQ45_09400</name>
</gene>
<comment type="caution">
    <text evidence="2">The sequence shown here is derived from an EMBL/GenBank/DDBJ whole genome shotgun (WGS) entry which is preliminary data.</text>
</comment>
<evidence type="ECO:0000259" key="1">
    <source>
        <dbReference type="Pfam" id="PF04909"/>
    </source>
</evidence>
<dbReference type="PANTHER" id="PTHR35563">
    <property type="entry name" value="BARREL METAL-DEPENDENT HYDROLASE, PUTATIVE (AFU_ORTHOLOGUE AFUA_1G16240)-RELATED"/>
    <property type="match status" value="1"/>
</dbReference>
<protein>
    <submittedName>
        <fullName evidence="2">Amidohydrolase family protein</fullName>
    </submittedName>
</protein>
<dbReference type="InterPro" id="IPR052358">
    <property type="entry name" value="Aro_Compnd_Degr_Hydrolases"/>
</dbReference>
<proteinExistence type="predicted"/>
<dbReference type="RefSeq" id="WP_377366989.1">
    <property type="nucleotide sequence ID" value="NZ_JBHTMN010000011.1"/>
</dbReference>
<evidence type="ECO:0000313" key="3">
    <source>
        <dbReference type="Proteomes" id="UP001597059"/>
    </source>
</evidence>
<dbReference type="PANTHER" id="PTHR35563:SF2">
    <property type="entry name" value="BARREL METAL-DEPENDENT HYDROLASE, PUTATIVE (AFU_ORTHOLOGUE AFUA_1G16240)-RELATED"/>
    <property type="match status" value="1"/>
</dbReference>
<dbReference type="Gene3D" id="3.20.20.140">
    <property type="entry name" value="Metal-dependent hydrolases"/>
    <property type="match status" value="1"/>
</dbReference>
<organism evidence="2 3">
    <name type="scientific">Rhodanobacter aciditrophus</name>
    <dbReference type="NCBI Taxonomy" id="1623218"/>
    <lineage>
        <taxon>Bacteria</taxon>
        <taxon>Pseudomonadati</taxon>
        <taxon>Pseudomonadota</taxon>
        <taxon>Gammaproteobacteria</taxon>
        <taxon>Lysobacterales</taxon>
        <taxon>Rhodanobacteraceae</taxon>
        <taxon>Rhodanobacter</taxon>
    </lineage>
</organism>
<accession>A0ABW4B075</accession>
<dbReference type="InterPro" id="IPR006680">
    <property type="entry name" value="Amidohydro-rel"/>
</dbReference>
<reference evidence="3" key="1">
    <citation type="journal article" date="2019" name="Int. J. Syst. Evol. Microbiol.">
        <title>The Global Catalogue of Microorganisms (GCM) 10K type strain sequencing project: providing services to taxonomists for standard genome sequencing and annotation.</title>
        <authorList>
            <consortium name="The Broad Institute Genomics Platform"/>
            <consortium name="The Broad Institute Genome Sequencing Center for Infectious Disease"/>
            <person name="Wu L."/>
            <person name="Ma J."/>
        </authorList>
    </citation>
    <scope>NUCLEOTIDE SEQUENCE [LARGE SCALE GENOMIC DNA]</scope>
    <source>
        <strain evidence="3">JCM 30774</strain>
    </source>
</reference>
<dbReference type="Pfam" id="PF04909">
    <property type="entry name" value="Amidohydro_2"/>
    <property type="match status" value="1"/>
</dbReference>
<name>A0ABW4B075_9GAMM</name>
<dbReference type="SUPFAM" id="SSF51556">
    <property type="entry name" value="Metallo-dependent hydrolases"/>
    <property type="match status" value="1"/>
</dbReference>
<dbReference type="Proteomes" id="UP001597059">
    <property type="component" value="Unassembled WGS sequence"/>
</dbReference>
<sequence length="273" mass="30743">MKDSSGNPITGVDTHAHIFSTDLPLTRERRYAPSYNATVDEYLGHLEAHNLSHGVLVQPSFLGTDNDYIAAAIAKHPTKLRGIAVVDPAISDDELDALNEAGMVGIRLNLIQKPLEDYASPSWQSFFKKVAARNWSVEIQREIDDLADFLPSILESGVEVVVDHFAKTKQIIDPSIASHERFLNLLSQAPVWTKISAAYRCNANLENSIMSLNALRSAYGHSERLLWGSDWPHTQFEDRTGYQDQYEFMTRLLADSEERDTILILNPKQLFNF</sequence>
<dbReference type="InterPro" id="IPR032466">
    <property type="entry name" value="Metal_Hydrolase"/>
</dbReference>
<keyword evidence="3" id="KW-1185">Reference proteome</keyword>
<dbReference type="EMBL" id="JBHTMN010000011">
    <property type="protein sequence ID" value="MFD1383582.1"/>
    <property type="molecule type" value="Genomic_DNA"/>
</dbReference>
<evidence type="ECO:0000313" key="2">
    <source>
        <dbReference type="EMBL" id="MFD1383582.1"/>
    </source>
</evidence>
<feature type="domain" description="Amidohydrolase-related" evidence="1">
    <location>
        <begin position="12"/>
        <end position="273"/>
    </location>
</feature>